<evidence type="ECO:0000256" key="1">
    <source>
        <dbReference type="SAM" id="Phobius"/>
    </source>
</evidence>
<dbReference type="EMBL" id="CP051627">
    <property type="protein sequence ID" value="UPT22330.1"/>
    <property type="molecule type" value="Genomic_DNA"/>
</dbReference>
<keyword evidence="1" id="KW-0472">Membrane</keyword>
<accession>A0ABY4L4T0</accession>
<organism evidence="3 4">
    <name type="scientific">Thermobifida alba</name>
    <name type="common">Thermomonospora alba</name>
    <dbReference type="NCBI Taxonomy" id="53522"/>
    <lineage>
        <taxon>Bacteria</taxon>
        <taxon>Bacillati</taxon>
        <taxon>Actinomycetota</taxon>
        <taxon>Actinomycetes</taxon>
        <taxon>Streptosporangiales</taxon>
        <taxon>Nocardiopsidaceae</taxon>
        <taxon>Thermobifida</taxon>
    </lineage>
</organism>
<reference evidence="3 4" key="1">
    <citation type="submission" date="2020-04" db="EMBL/GenBank/DDBJ databases">
        <title>Thermobifida alba genome sequencing and assembly.</title>
        <authorList>
            <person name="Luzics S."/>
            <person name="Horvath B."/>
            <person name="Nagy I."/>
            <person name="Toth A."/>
            <person name="Nagy I."/>
            <person name="Kukolya J."/>
        </authorList>
    </citation>
    <scope>NUCLEOTIDE SEQUENCE [LARGE SCALE GENOMIC DNA]</scope>
    <source>
        <strain evidence="3 4">DSM 43795</strain>
    </source>
</reference>
<protein>
    <submittedName>
        <fullName evidence="3">DUF4366 domain-containing protein</fullName>
    </submittedName>
</protein>
<dbReference type="Proteomes" id="UP000832041">
    <property type="component" value="Chromosome"/>
</dbReference>
<proteinExistence type="predicted"/>
<keyword evidence="1" id="KW-0812">Transmembrane</keyword>
<keyword evidence="4" id="KW-1185">Reference proteome</keyword>
<evidence type="ECO:0000313" key="4">
    <source>
        <dbReference type="Proteomes" id="UP000832041"/>
    </source>
</evidence>
<name>A0ABY4L4T0_THEAE</name>
<feature type="transmembrane region" description="Helical" evidence="1">
    <location>
        <begin position="223"/>
        <end position="242"/>
    </location>
</feature>
<keyword evidence="1" id="KW-1133">Transmembrane helix</keyword>
<gene>
    <name evidence="3" type="ORF">FOF52_16275</name>
</gene>
<keyword evidence="2" id="KW-0732">Signal</keyword>
<feature type="chain" id="PRO_5046368134" evidence="2">
    <location>
        <begin position="29"/>
        <end position="260"/>
    </location>
</feature>
<sequence length="260" mass="27074">MRRSEPSTARSIAARTAALLLCPALVLASGAPVLAEGSPRPGGVVRIGQKVDVSGFHGLDVSDIAPGYEDSWLVTVVNERPEPVTVGVRVDDLRNAENGCSGPESRVDDTCDGDGELGEHLRLRLGTPDNVRMFSAPLDEAVSGSGQLVTVPAQGETEVVIGLRLPASTGNEVQTDSVDFVLVWRAETVLGTVPETAEDGVELRSTVVGGDSSADLAQTGARIMLLVGLAVALVAGGALLFLMTRRGGAERQPADRSTER</sequence>
<feature type="signal peptide" evidence="2">
    <location>
        <begin position="1"/>
        <end position="28"/>
    </location>
</feature>
<evidence type="ECO:0000256" key="2">
    <source>
        <dbReference type="SAM" id="SignalP"/>
    </source>
</evidence>
<evidence type="ECO:0000313" key="3">
    <source>
        <dbReference type="EMBL" id="UPT22330.1"/>
    </source>
</evidence>